<dbReference type="AlphaFoldDB" id="A0A6G1C7G2"/>
<evidence type="ECO:0000256" key="1">
    <source>
        <dbReference type="SAM" id="MobiDB-lite"/>
    </source>
</evidence>
<organism evidence="2 3">
    <name type="scientific">Oryza meyeriana var. granulata</name>
    <dbReference type="NCBI Taxonomy" id="110450"/>
    <lineage>
        <taxon>Eukaryota</taxon>
        <taxon>Viridiplantae</taxon>
        <taxon>Streptophyta</taxon>
        <taxon>Embryophyta</taxon>
        <taxon>Tracheophyta</taxon>
        <taxon>Spermatophyta</taxon>
        <taxon>Magnoliopsida</taxon>
        <taxon>Liliopsida</taxon>
        <taxon>Poales</taxon>
        <taxon>Poaceae</taxon>
        <taxon>BOP clade</taxon>
        <taxon>Oryzoideae</taxon>
        <taxon>Oryzeae</taxon>
        <taxon>Oryzinae</taxon>
        <taxon>Oryza</taxon>
        <taxon>Oryza meyeriana</taxon>
    </lineage>
</organism>
<sequence>MEGLLYHQIVHIHTLQNLDLQAFHKNNATRMRSIPQGITLGIKNLAKSQNSESLPLELFPDDFWSNDDQHNDVSKEDHMNGQPQPE</sequence>
<protein>
    <submittedName>
        <fullName evidence="2">Uncharacterized protein</fullName>
    </submittedName>
</protein>
<evidence type="ECO:0000313" key="2">
    <source>
        <dbReference type="EMBL" id="KAF0896090.1"/>
    </source>
</evidence>
<proteinExistence type="predicted"/>
<evidence type="ECO:0000313" key="3">
    <source>
        <dbReference type="Proteomes" id="UP000479710"/>
    </source>
</evidence>
<dbReference type="Proteomes" id="UP000479710">
    <property type="component" value="Unassembled WGS sequence"/>
</dbReference>
<comment type="caution">
    <text evidence="2">The sequence shown here is derived from an EMBL/GenBank/DDBJ whole genome shotgun (WGS) entry which is preliminary data.</text>
</comment>
<dbReference type="EMBL" id="SPHZ02000010">
    <property type="protein sequence ID" value="KAF0896090.1"/>
    <property type="molecule type" value="Genomic_DNA"/>
</dbReference>
<feature type="compositionally biased region" description="Basic and acidic residues" evidence="1">
    <location>
        <begin position="67"/>
        <end position="79"/>
    </location>
</feature>
<name>A0A6G1C7G2_9ORYZ</name>
<gene>
    <name evidence="2" type="ORF">E2562_018205</name>
</gene>
<accession>A0A6G1C7G2</accession>
<keyword evidence="3" id="KW-1185">Reference proteome</keyword>
<feature type="region of interest" description="Disordered" evidence="1">
    <location>
        <begin position="65"/>
        <end position="86"/>
    </location>
</feature>
<reference evidence="2 3" key="1">
    <citation type="submission" date="2019-11" db="EMBL/GenBank/DDBJ databases">
        <title>Whole genome sequence of Oryza granulata.</title>
        <authorList>
            <person name="Li W."/>
        </authorList>
    </citation>
    <scope>NUCLEOTIDE SEQUENCE [LARGE SCALE GENOMIC DNA]</scope>
    <source>
        <strain evidence="3">cv. Menghai</strain>
        <tissue evidence="2">Leaf</tissue>
    </source>
</reference>